<dbReference type="Proteomes" id="UP000252519">
    <property type="component" value="Unassembled WGS sequence"/>
</dbReference>
<proteinExistence type="predicted"/>
<accession>A0A368FDK9</accession>
<dbReference type="AlphaFoldDB" id="A0A368FDK9"/>
<dbReference type="EMBL" id="JOJR01001607">
    <property type="protein sequence ID" value="RCN30271.1"/>
    <property type="molecule type" value="Genomic_DNA"/>
</dbReference>
<feature type="non-terminal residue" evidence="3">
    <location>
        <position position="137"/>
    </location>
</feature>
<organism evidence="3 4">
    <name type="scientific">Ancylostoma caninum</name>
    <name type="common">Dog hookworm</name>
    <dbReference type="NCBI Taxonomy" id="29170"/>
    <lineage>
        <taxon>Eukaryota</taxon>
        <taxon>Metazoa</taxon>
        <taxon>Ecdysozoa</taxon>
        <taxon>Nematoda</taxon>
        <taxon>Chromadorea</taxon>
        <taxon>Rhabditida</taxon>
        <taxon>Rhabditina</taxon>
        <taxon>Rhabditomorpha</taxon>
        <taxon>Strongyloidea</taxon>
        <taxon>Ancylostomatidae</taxon>
        <taxon>Ancylostomatinae</taxon>
        <taxon>Ancylostoma</taxon>
    </lineage>
</organism>
<keyword evidence="2" id="KW-0472">Membrane</keyword>
<keyword evidence="2" id="KW-0812">Transmembrane</keyword>
<feature type="compositionally biased region" description="Polar residues" evidence="1">
    <location>
        <begin position="93"/>
        <end position="102"/>
    </location>
</feature>
<name>A0A368FDK9_ANCCA</name>
<evidence type="ECO:0000256" key="1">
    <source>
        <dbReference type="SAM" id="MobiDB-lite"/>
    </source>
</evidence>
<keyword evidence="4" id="KW-1185">Reference proteome</keyword>
<reference evidence="3 4" key="1">
    <citation type="submission" date="2014-10" db="EMBL/GenBank/DDBJ databases">
        <title>Draft genome of the hookworm Ancylostoma caninum.</title>
        <authorList>
            <person name="Mitreva M."/>
        </authorList>
    </citation>
    <scope>NUCLEOTIDE SEQUENCE [LARGE SCALE GENOMIC DNA]</scope>
    <source>
        <strain evidence="3 4">Baltimore</strain>
    </source>
</reference>
<sequence length="137" mass="15276">MQVLNHIYFPVYAVLVPGRSETECETLSSAFWAEVWSSIALCFISIIISCVQIRYTLVLYKHMRQRQREQRATMNVSYQHFVPGAPPRYTPESPYTVQSSPAQVEAGPLPPKPAVDGVATLQAESLANAPTSSNFFP</sequence>
<protein>
    <submittedName>
        <fullName evidence="3">Uncharacterized protein</fullName>
    </submittedName>
</protein>
<evidence type="ECO:0000313" key="3">
    <source>
        <dbReference type="EMBL" id="RCN30271.1"/>
    </source>
</evidence>
<evidence type="ECO:0000256" key="2">
    <source>
        <dbReference type="SAM" id="Phobius"/>
    </source>
</evidence>
<keyword evidence="2" id="KW-1133">Transmembrane helix</keyword>
<feature type="transmembrane region" description="Helical" evidence="2">
    <location>
        <begin position="35"/>
        <end position="60"/>
    </location>
</feature>
<feature type="region of interest" description="Disordered" evidence="1">
    <location>
        <begin position="87"/>
        <end position="115"/>
    </location>
</feature>
<evidence type="ECO:0000313" key="4">
    <source>
        <dbReference type="Proteomes" id="UP000252519"/>
    </source>
</evidence>
<dbReference type="OrthoDB" id="5843843at2759"/>
<comment type="caution">
    <text evidence="3">The sequence shown here is derived from an EMBL/GenBank/DDBJ whole genome shotgun (WGS) entry which is preliminary data.</text>
</comment>
<gene>
    <name evidence="3" type="ORF">ANCCAN_23957</name>
</gene>